<dbReference type="Pfam" id="PF08265">
    <property type="entry name" value="YL1_C"/>
    <property type="match status" value="1"/>
</dbReference>
<comment type="similarity">
    <text evidence="2">Belongs to the DNAAF3 family.</text>
</comment>
<dbReference type="EMBL" id="JBGBPQ010000006">
    <property type="protein sequence ID" value="KAL1522898.1"/>
    <property type="molecule type" value="Genomic_DNA"/>
</dbReference>
<reference evidence="8 9" key="1">
    <citation type="journal article" date="2024" name="Science">
        <title>Giant polyketide synthase enzymes in the biosynthesis of giant marine polyether toxins.</title>
        <authorList>
            <person name="Fallon T.R."/>
            <person name="Shende V.V."/>
            <person name="Wierzbicki I.H."/>
            <person name="Pendleton A.L."/>
            <person name="Watervoot N.F."/>
            <person name="Auber R.P."/>
            <person name="Gonzalez D.J."/>
            <person name="Wisecaver J.H."/>
            <person name="Moore B.S."/>
        </authorList>
    </citation>
    <scope>NUCLEOTIDE SEQUENCE [LARGE SCALE GENOMIC DNA]</scope>
    <source>
        <strain evidence="8 9">12B1</strain>
    </source>
</reference>
<comment type="caution">
    <text evidence="8">The sequence shown here is derived from an EMBL/GenBank/DDBJ whole genome shotgun (WGS) entry which is preliminary data.</text>
</comment>
<dbReference type="Pfam" id="PF14737">
    <property type="entry name" value="DUF4470"/>
    <property type="match status" value="1"/>
</dbReference>
<protein>
    <recommendedName>
        <fullName evidence="6">Vps72/YL1 C-terminal domain-containing protein</fullName>
    </recommendedName>
</protein>
<organism evidence="8 9">
    <name type="scientific">Prymnesium parvum</name>
    <name type="common">Toxic golden alga</name>
    <dbReference type="NCBI Taxonomy" id="97485"/>
    <lineage>
        <taxon>Eukaryota</taxon>
        <taxon>Haptista</taxon>
        <taxon>Haptophyta</taxon>
        <taxon>Prymnesiophyceae</taxon>
        <taxon>Prymnesiales</taxon>
        <taxon>Prymnesiaceae</taxon>
        <taxon>Prymnesium</taxon>
    </lineage>
</organism>
<evidence type="ECO:0000256" key="4">
    <source>
        <dbReference type="ARBA" id="ARBA00022794"/>
    </source>
</evidence>
<evidence type="ECO:0000313" key="9">
    <source>
        <dbReference type="Proteomes" id="UP001515480"/>
    </source>
</evidence>
<keyword evidence="4" id="KW-0970">Cilium biogenesis/degradation</keyword>
<evidence type="ECO:0000313" key="8">
    <source>
        <dbReference type="EMBL" id="KAL1529701.1"/>
    </source>
</evidence>
<dbReference type="PANTHER" id="PTHR22118">
    <property type="entry name" value="DYNEIN ASSEMBLY FACTOR 3, AXONEMAL"/>
    <property type="match status" value="1"/>
</dbReference>
<dbReference type="InterPro" id="IPR013272">
    <property type="entry name" value="Vps72/YL1_C"/>
</dbReference>
<dbReference type="Pfam" id="PF14740">
    <property type="entry name" value="DUF4471"/>
    <property type="match status" value="1"/>
</dbReference>
<evidence type="ECO:0000259" key="6">
    <source>
        <dbReference type="SMART" id="SM00993"/>
    </source>
</evidence>
<dbReference type="SMART" id="SM00993">
    <property type="entry name" value="YL1_C"/>
    <property type="match status" value="1"/>
</dbReference>
<evidence type="ECO:0000256" key="1">
    <source>
        <dbReference type="ARBA" id="ARBA00004496"/>
    </source>
</evidence>
<evidence type="ECO:0000256" key="2">
    <source>
        <dbReference type="ARBA" id="ARBA00010449"/>
    </source>
</evidence>
<gene>
    <name evidence="8" type="ORF">AB1Y20_000640</name>
    <name evidence="7" type="ORF">AB1Y20_017863</name>
</gene>
<dbReference type="InterPro" id="IPR028235">
    <property type="entry name" value="DNAAF3_C"/>
</dbReference>
<keyword evidence="9" id="KW-1185">Reference proteome</keyword>
<feature type="region of interest" description="Disordered" evidence="5">
    <location>
        <begin position="634"/>
        <end position="680"/>
    </location>
</feature>
<name>A0AB34K5X6_PRYPA</name>
<evidence type="ECO:0000313" key="7">
    <source>
        <dbReference type="EMBL" id="KAL1522898.1"/>
    </source>
</evidence>
<accession>A0AB34K5X6</accession>
<sequence length="680" mass="75158">MSVAGVGVIRFWGFSPAVDLLEDLAAIGCAVDSAADEDPLRLLMVCPGDVRHVLQTLAGASSRRVGSGADVRPFEACVFEKEPETLARHALLLAVALDFELPRRERAELLLELWANSLLREKTASYLATKARQLSRAVSEEEGLLAPLIDVSALKMKDRDRLEEIFRSWAEDVEFDVVRLRDERLRNFYKARYEHRASVLDWDYTWELMPIASIVHKIHFREWRMTGVLFEVRDSAYTAPNRTMASYAYGRQKGSSVQRRGFWCDIANGPFAAMGVTCDDERLTAKKSDRHTKSSNDIAYYVMLQWLTAIENGTRFQLKQEDIHDFEYGASVNGGGAFMKGFLTPNSKLDGVVEEVDGHADEADVVDVEEEARAHAIKAKVCAAKLEKLPKFKLKLLCGDWLDVVRKPRHQHAFDALTLGTHVAYLCADKRVNQLLKERAAICVETAKFLVELRGENRKEYGTKLHACALSLGWTARESGEADGIKSACFRYCFDANVAKAHLERIKDAPPAEPLQLMGPEVAEDETAAGSPALDGEGRPTGTEAVAADDVGLGCLQIAAEQNDERTTQDSTPDIVAQSEPVILPGGQVMGTSQAELSAIGNGGKICAITGLPAKYKDPVTGLPYANLDAYKELRKRHPDPKKPLPSDEKEEASEVPEFQERLRPILTGGMGRRVNKACS</sequence>
<proteinExistence type="inferred from homology"/>
<dbReference type="InterPro" id="IPR039304">
    <property type="entry name" value="DNAAF3"/>
</dbReference>
<feature type="domain" description="Vps72/YL1 C-terminal" evidence="6">
    <location>
        <begin position="605"/>
        <end position="634"/>
    </location>
</feature>
<dbReference type="GO" id="GO:0005737">
    <property type="term" value="C:cytoplasm"/>
    <property type="evidence" value="ECO:0007669"/>
    <property type="project" value="UniProtKB-SubCell"/>
</dbReference>
<evidence type="ECO:0000256" key="5">
    <source>
        <dbReference type="SAM" id="MobiDB-lite"/>
    </source>
</evidence>
<dbReference type="PANTHER" id="PTHR22118:SF14">
    <property type="entry name" value="DYNEIN AXONEMAL ASSEMBLY FACTOR 3"/>
    <property type="match status" value="1"/>
</dbReference>
<dbReference type="GO" id="GO:0044458">
    <property type="term" value="P:motile cilium assembly"/>
    <property type="evidence" value="ECO:0007669"/>
    <property type="project" value="TreeGrafter"/>
</dbReference>
<dbReference type="Proteomes" id="UP001515480">
    <property type="component" value="Unassembled WGS sequence"/>
</dbReference>
<comment type="subcellular location">
    <subcellularLocation>
        <location evidence="1">Cytoplasm</location>
    </subcellularLocation>
</comment>
<keyword evidence="3" id="KW-0963">Cytoplasm</keyword>
<dbReference type="EMBL" id="JBGBPQ010000001">
    <property type="protein sequence ID" value="KAL1529701.1"/>
    <property type="molecule type" value="Genomic_DNA"/>
</dbReference>
<dbReference type="InterPro" id="IPR027974">
    <property type="entry name" value="DUF4470"/>
</dbReference>
<evidence type="ECO:0000256" key="3">
    <source>
        <dbReference type="ARBA" id="ARBA00022490"/>
    </source>
</evidence>
<dbReference type="AlphaFoldDB" id="A0AB34K5X6"/>
<dbReference type="GO" id="GO:0070286">
    <property type="term" value="P:axonemal dynein complex assembly"/>
    <property type="evidence" value="ECO:0007669"/>
    <property type="project" value="InterPro"/>
</dbReference>